<keyword evidence="4" id="KW-1185">Reference proteome</keyword>
<evidence type="ECO:0000313" key="3">
    <source>
        <dbReference type="EnsemblPlants" id="HORVU.MOREX.r3.3HG0305700.1.CDS1"/>
    </source>
</evidence>
<dbReference type="Proteomes" id="UP000011116">
    <property type="component" value="Chromosome 3H"/>
</dbReference>
<name>A0A8I6X5K1_HORVV</name>
<dbReference type="Gramene" id="HORVU.MOREX.r3.3HG0305700.1">
    <property type="protein sequence ID" value="HORVU.MOREX.r3.3HG0305700.1.CDS1"/>
    <property type="gene ID" value="HORVU.MOREX.r3.3HG0305700"/>
</dbReference>
<evidence type="ECO:0000256" key="2">
    <source>
        <dbReference type="SAM" id="Phobius"/>
    </source>
</evidence>
<dbReference type="PANTHER" id="PTHR34835">
    <property type="entry name" value="OS07G0283600 PROTEIN-RELATED"/>
    <property type="match status" value="1"/>
</dbReference>
<keyword evidence="2" id="KW-1133">Transmembrane helix</keyword>
<reference evidence="4" key="1">
    <citation type="journal article" date="2012" name="Nature">
        <title>A physical, genetic and functional sequence assembly of the barley genome.</title>
        <authorList>
            <consortium name="The International Barley Genome Sequencing Consortium"/>
            <person name="Mayer K.F."/>
            <person name="Waugh R."/>
            <person name="Brown J.W."/>
            <person name="Schulman A."/>
            <person name="Langridge P."/>
            <person name="Platzer M."/>
            <person name="Fincher G.B."/>
            <person name="Muehlbauer G.J."/>
            <person name="Sato K."/>
            <person name="Close T.J."/>
            <person name="Wise R.P."/>
            <person name="Stein N."/>
        </authorList>
    </citation>
    <scope>NUCLEOTIDE SEQUENCE [LARGE SCALE GENOMIC DNA]</scope>
    <source>
        <strain evidence="4">cv. Morex</strain>
    </source>
</reference>
<feature type="transmembrane region" description="Helical" evidence="2">
    <location>
        <begin position="188"/>
        <end position="205"/>
    </location>
</feature>
<organism evidence="3 4">
    <name type="scientific">Hordeum vulgare subsp. vulgare</name>
    <name type="common">Domesticated barley</name>
    <dbReference type="NCBI Taxonomy" id="112509"/>
    <lineage>
        <taxon>Eukaryota</taxon>
        <taxon>Viridiplantae</taxon>
        <taxon>Streptophyta</taxon>
        <taxon>Embryophyta</taxon>
        <taxon>Tracheophyta</taxon>
        <taxon>Spermatophyta</taxon>
        <taxon>Magnoliopsida</taxon>
        <taxon>Liliopsida</taxon>
        <taxon>Poales</taxon>
        <taxon>Poaceae</taxon>
        <taxon>BOP clade</taxon>
        <taxon>Pooideae</taxon>
        <taxon>Triticodae</taxon>
        <taxon>Triticeae</taxon>
        <taxon>Hordeinae</taxon>
        <taxon>Hordeum</taxon>
    </lineage>
</organism>
<protein>
    <submittedName>
        <fullName evidence="3">Uncharacterized protein</fullName>
    </submittedName>
</protein>
<accession>A0A8I6X5K1</accession>
<reference evidence="3" key="2">
    <citation type="submission" date="2020-10" db="EMBL/GenBank/DDBJ databases">
        <authorList>
            <person name="Scholz U."/>
            <person name="Mascher M."/>
            <person name="Fiebig A."/>
        </authorList>
    </citation>
    <scope>NUCLEOTIDE SEQUENCE [LARGE SCALE GENOMIC DNA]</scope>
    <source>
        <strain evidence="3">cv. Morex</strain>
    </source>
</reference>
<dbReference type="EnsemblPlants" id="HORVU.MOREX.r3.3HG0305700.1">
    <property type="protein sequence ID" value="HORVU.MOREX.r3.3HG0305700.1.CDS1"/>
    <property type="gene ID" value="HORVU.MOREX.r3.3HG0305700"/>
</dbReference>
<feature type="region of interest" description="Disordered" evidence="1">
    <location>
        <begin position="1"/>
        <end position="55"/>
    </location>
</feature>
<dbReference type="PANTHER" id="PTHR34835:SF63">
    <property type="entry name" value="AMINOTRANSFERASE-LIKE PLANT MOBILE DOMAIN-CONTAINING PROTEIN"/>
    <property type="match status" value="1"/>
</dbReference>
<reference evidence="3" key="3">
    <citation type="submission" date="2022-01" db="UniProtKB">
        <authorList>
            <consortium name="EnsemblPlants"/>
        </authorList>
    </citation>
    <scope>IDENTIFICATION</scope>
    <source>
        <strain evidence="3">subsp. vulgare</strain>
    </source>
</reference>
<evidence type="ECO:0000256" key="1">
    <source>
        <dbReference type="SAM" id="MobiDB-lite"/>
    </source>
</evidence>
<sequence>MVSWTSSPEYIHSDDGSTDGFDVYPTQQIDEEEDSETDGDRREKKKPSQNPINSRRSIKKMKALVEGLSEERRALVRQMGFEGLLHLPHIKRSNTQHAMWLMSKVDEKASAVVIDARRDLPFDDSDVRKVLGVTSEGVPVEKVAASHVGDSVREILGINIGDNKITHVVKVVQLEYVGPMTKAQARKFKVAFAICALTFLLAPPLKHNYFMTDYWSALHIPDMIQMYN</sequence>
<dbReference type="AlphaFoldDB" id="A0A8I6X5K1"/>
<keyword evidence="2" id="KW-0472">Membrane</keyword>
<keyword evidence="2" id="KW-0812">Transmembrane</keyword>
<proteinExistence type="predicted"/>
<evidence type="ECO:0000313" key="4">
    <source>
        <dbReference type="Proteomes" id="UP000011116"/>
    </source>
</evidence>